<dbReference type="InterPro" id="IPR036890">
    <property type="entry name" value="HATPase_C_sf"/>
</dbReference>
<dbReference type="PANTHER" id="PTHR45339:SF1">
    <property type="entry name" value="HYBRID SIGNAL TRANSDUCTION HISTIDINE KINASE J"/>
    <property type="match status" value="1"/>
</dbReference>
<feature type="modified residue" description="4-aspartylphosphate" evidence="5">
    <location>
        <position position="347"/>
    </location>
</feature>
<evidence type="ECO:0000256" key="4">
    <source>
        <dbReference type="ARBA" id="ARBA00023012"/>
    </source>
</evidence>
<protein>
    <recommendedName>
        <fullName evidence="2">histidine kinase</fullName>
        <ecNumber evidence="2">2.7.13.3</ecNumber>
    </recommendedName>
</protein>
<sequence length="427" mass="44697">MAPRAQAKGIEISTLLGLALPGRLVGDAERLRQILLNLVGNAVKFTQAGGVGIEADIAAEQFVVAIADTGPGIPAERLATIFEEFEQGGMTGHRDQAGTGLGLAIARRLARAMGGEIEASNRAEGGALFRLVLPLRAGTAEIVPPASPNWLGRRILVASSAPFSAGHIAACLERTGAQVLRAGDHAQVLAALAGDSAPCAVLIDRDLPGGAVEAVAAAARRAGVADIVIMLAPAERRSFGSPYAAGFTGFLVKPVRARSLQVRLDPVERLQHAAETGPADDVSAEQPVSGLRVLVAEDNEINALLLTRTLERLGCIAVWARDGGEAVHLAEEARSGRSQGFDLALLDVRMPVLDGLAVARRIRAAEMAQGLARLPIVAVSANTAEEDRRQALAAGMDDCLAKPLSREQLRGWIERLSQLRTGQMLSA</sequence>
<dbReference type="Pfam" id="PF00072">
    <property type="entry name" value="Response_reg"/>
    <property type="match status" value="1"/>
</dbReference>
<evidence type="ECO:0000256" key="3">
    <source>
        <dbReference type="ARBA" id="ARBA00022553"/>
    </source>
</evidence>
<feature type="domain" description="Response regulatory" evidence="7">
    <location>
        <begin position="292"/>
        <end position="417"/>
    </location>
</feature>
<dbReference type="InterPro" id="IPR004358">
    <property type="entry name" value="Sig_transdc_His_kin-like_C"/>
</dbReference>
<dbReference type="Gene3D" id="3.30.565.10">
    <property type="entry name" value="Histidine kinase-like ATPase, C-terminal domain"/>
    <property type="match status" value="1"/>
</dbReference>
<evidence type="ECO:0000313" key="9">
    <source>
        <dbReference type="Proteomes" id="UP001596104"/>
    </source>
</evidence>
<gene>
    <name evidence="8" type="ORF">ACFPPC_21145</name>
</gene>
<dbReference type="SUPFAM" id="SSF52172">
    <property type="entry name" value="CheY-like"/>
    <property type="match status" value="2"/>
</dbReference>
<dbReference type="RefSeq" id="WP_377010948.1">
    <property type="nucleotide sequence ID" value="NZ_JBHSLV010000038.1"/>
</dbReference>
<dbReference type="PROSITE" id="PS50109">
    <property type="entry name" value="HIS_KIN"/>
    <property type="match status" value="1"/>
</dbReference>
<comment type="caution">
    <text evidence="8">The sequence shown here is derived from an EMBL/GenBank/DDBJ whole genome shotgun (WGS) entry which is preliminary data.</text>
</comment>
<evidence type="ECO:0000313" key="8">
    <source>
        <dbReference type="EMBL" id="MFC5395148.1"/>
    </source>
</evidence>
<keyword evidence="3 5" id="KW-0597">Phosphoprotein</keyword>
<dbReference type="Proteomes" id="UP001596104">
    <property type="component" value="Unassembled WGS sequence"/>
</dbReference>
<comment type="catalytic activity">
    <reaction evidence="1">
        <text>ATP + protein L-histidine = ADP + protein N-phospho-L-histidine.</text>
        <dbReference type="EC" id="2.7.13.3"/>
    </reaction>
</comment>
<evidence type="ECO:0000259" key="7">
    <source>
        <dbReference type="PROSITE" id="PS50110"/>
    </source>
</evidence>
<name>A0ABW0HD44_9HYPH</name>
<reference evidence="9" key="1">
    <citation type="journal article" date="2019" name="Int. J. Syst. Evol. Microbiol.">
        <title>The Global Catalogue of Microorganisms (GCM) 10K type strain sequencing project: providing services to taxonomists for standard genome sequencing and annotation.</title>
        <authorList>
            <consortium name="The Broad Institute Genomics Platform"/>
            <consortium name="The Broad Institute Genome Sequencing Center for Infectious Disease"/>
            <person name="Wu L."/>
            <person name="Ma J."/>
        </authorList>
    </citation>
    <scope>NUCLEOTIDE SEQUENCE [LARGE SCALE GENOMIC DNA]</scope>
    <source>
        <strain evidence="9">CGMCC 1.16326</strain>
    </source>
</reference>
<dbReference type="PROSITE" id="PS50110">
    <property type="entry name" value="RESPONSE_REGULATORY"/>
    <property type="match status" value="2"/>
</dbReference>
<feature type="domain" description="Response regulatory" evidence="7">
    <location>
        <begin position="154"/>
        <end position="268"/>
    </location>
</feature>
<dbReference type="SUPFAM" id="SSF55874">
    <property type="entry name" value="ATPase domain of HSP90 chaperone/DNA topoisomerase II/histidine kinase"/>
    <property type="match status" value="1"/>
</dbReference>
<evidence type="ECO:0000256" key="2">
    <source>
        <dbReference type="ARBA" id="ARBA00012438"/>
    </source>
</evidence>
<feature type="modified residue" description="4-aspartylphosphate" evidence="5">
    <location>
        <position position="204"/>
    </location>
</feature>
<dbReference type="SMART" id="SM00448">
    <property type="entry name" value="REC"/>
    <property type="match status" value="2"/>
</dbReference>
<dbReference type="CDD" id="cd17546">
    <property type="entry name" value="REC_hyHK_CKI1_RcsC-like"/>
    <property type="match status" value="1"/>
</dbReference>
<dbReference type="InterPro" id="IPR001789">
    <property type="entry name" value="Sig_transdc_resp-reg_receiver"/>
</dbReference>
<keyword evidence="9" id="KW-1185">Reference proteome</keyword>
<dbReference type="EMBL" id="JBHSLV010000038">
    <property type="protein sequence ID" value="MFC5395148.1"/>
    <property type="molecule type" value="Genomic_DNA"/>
</dbReference>
<dbReference type="Gene3D" id="3.40.50.2300">
    <property type="match status" value="2"/>
</dbReference>
<proteinExistence type="predicted"/>
<dbReference type="PRINTS" id="PR00344">
    <property type="entry name" value="BCTRLSENSOR"/>
</dbReference>
<dbReference type="InterPro" id="IPR005467">
    <property type="entry name" value="His_kinase_dom"/>
</dbReference>
<dbReference type="EC" id="2.7.13.3" evidence="2"/>
<dbReference type="InterPro" id="IPR011006">
    <property type="entry name" value="CheY-like_superfamily"/>
</dbReference>
<feature type="domain" description="Histidine kinase" evidence="6">
    <location>
        <begin position="1"/>
        <end position="137"/>
    </location>
</feature>
<evidence type="ECO:0000259" key="6">
    <source>
        <dbReference type="PROSITE" id="PS50109"/>
    </source>
</evidence>
<keyword evidence="4" id="KW-0902">Two-component regulatory system</keyword>
<dbReference type="Pfam" id="PF02518">
    <property type="entry name" value="HATPase_c"/>
    <property type="match status" value="1"/>
</dbReference>
<evidence type="ECO:0000256" key="1">
    <source>
        <dbReference type="ARBA" id="ARBA00000085"/>
    </source>
</evidence>
<accession>A0ABW0HD44</accession>
<dbReference type="SMART" id="SM00387">
    <property type="entry name" value="HATPase_c"/>
    <property type="match status" value="1"/>
</dbReference>
<dbReference type="PANTHER" id="PTHR45339">
    <property type="entry name" value="HYBRID SIGNAL TRANSDUCTION HISTIDINE KINASE J"/>
    <property type="match status" value="1"/>
</dbReference>
<dbReference type="InterPro" id="IPR003594">
    <property type="entry name" value="HATPase_dom"/>
</dbReference>
<evidence type="ECO:0000256" key="5">
    <source>
        <dbReference type="PROSITE-ProRule" id="PRU00169"/>
    </source>
</evidence>
<organism evidence="8 9">
    <name type="scientific">Bosea vestrisii</name>
    <dbReference type="NCBI Taxonomy" id="151416"/>
    <lineage>
        <taxon>Bacteria</taxon>
        <taxon>Pseudomonadati</taxon>
        <taxon>Pseudomonadota</taxon>
        <taxon>Alphaproteobacteria</taxon>
        <taxon>Hyphomicrobiales</taxon>
        <taxon>Boseaceae</taxon>
        <taxon>Bosea</taxon>
    </lineage>
</organism>